<dbReference type="Proteomes" id="UP001154078">
    <property type="component" value="Chromosome 8"/>
</dbReference>
<reference evidence="2" key="1">
    <citation type="submission" date="2021-12" db="EMBL/GenBank/DDBJ databases">
        <authorList>
            <person name="King R."/>
        </authorList>
    </citation>
    <scope>NUCLEOTIDE SEQUENCE</scope>
</reference>
<evidence type="ECO:0000313" key="2">
    <source>
        <dbReference type="EMBL" id="CAH0563104.1"/>
    </source>
</evidence>
<dbReference type="EMBL" id="OV121139">
    <property type="protein sequence ID" value="CAH0563104.1"/>
    <property type="molecule type" value="Genomic_DNA"/>
</dbReference>
<gene>
    <name evidence="2" type="ORF">MELIAE_LOCUS12089</name>
</gene>
<sequence length="230" mass="26043">MNDARNLLQEGIVWKPDGANEVPSRFIPTVFCMVSVARCKYLRMTQFNGAYGCTFCLANGRQTAGSPLQLKYTIECNGEYRTDAEMREQAVTAYNTGVRVKGIIGPNVLKKQKTVKSLKERSAPLIEDDGGNSADKDSDNELDITSLSPQSKKFFKLMKMASEEVLKQSSDLNQPASFMTTKDEKAQIIEEFAIDYKYVSKIARAKTQRHRLNTQFWPQDVMKKLFLRNS</sequence>
<proteinExistence type="predicted"/>
<name>A0A9P0FPF2_BRAAE</name>
<evidence type="ECO:0000313" key="3">
    <source>
        <dbReference type="Proteomes" id="UP001154078"/>
    </source>
</evidence>
<feature type="region of interest" description="Disordered" evidence="1">
    <location>
        <begin position="120"/>
        <end position="143"/>
    </location>
</feature>
<keyword evidence="3" id="KW-1185">Reference proteome</keyword>
<evidence type="ECO:0000256" key="1">
    <source>
        <dbReference type="SAM" id="MobiDB-lite"/>
    </source>
</evidence>
<accession>A0A9P0FPF2</accession>
<dbReference type="OrthoDB" id="7694954at2759"/>
<protein>
    <submittedName>
        <fullName evidence="2">Uncharacterized protein</fullName>
    </submittedName>
</protein>
<organism evidence="2 3">
    <name type="scientific">Brassicogethes aeneus</name>
    <name type="common">Rape pollen beetle</name>
    <name type="synonym">Meligethes aeneus</name>
    <dbReference type="NCBI Taxonomy" id="1431903"/>
    <lineage>
        <taxon>Eukaryota</taxon>
        <taxon>Metazoa</taxon>
        <taxon>Ecdysozoa</taxon>
        <taxon>Arthropoda</taxon>
        <taxon>Hexapoda</taxon>
        <taxon>Insecta</taxon>
        <taxon>Pterygota</taxon>
        <taxon>Neoptera</taxon>
        <taxon>Endopterygota</taxon>
        <taxon>Coleoptera</taxon>
        <taxon>Polyphaga</taxon>
        <taxon>Cucujiformia</taxon>
        <taxon>Nitidulidae</taxon>
        <taxon>Meligethinae</taxon>
        <taxon>Brassicogethes</taxon>
    </lineage>
</organism>
<dbReference type="AlphaFoldDB" id="A0A9P0FPF2"/>